<dbReference type="RefSeq" id="WP_343892074.1">
    <property type="nucleotide sequence ID" value="NZ_BAAAEH010000050.1"/>
</dbReference>
<evidence type="ECO:0000313" key="1">
    <source>
        <dbReference type="EMBL" id="MEN2791675.1"/>
    </source>
</evidence>
<name>A0ABU9Y784_9SPHN</name>
<proteinExistence type="predicted"/>
<protein>
    <recommendedName>
        <fullName evidence="3">IPT/TIG domain-containing protein</fullName>
    </recommendedName>
</protein>
<sequence>MVQTTATDPGTIAVPMSSILDALEGVLTDEERTALYEQLVGLRPSTVAPGDLITAELFNQVRSDINDLVRRVTLLESASNTTPKLPIIHQIVPQIVHSGDQLMVLGENLNPELLNRIQVNDTPVAIADLLTGSGPTQLIFAAPGIIGLPPAGTVVILTISNAAGSAQATYTQLPGISSNISVNVGFVPKSFTPNQSLAPTTDYAFTYELQIHSSQDETFQLVPHIEGGWTATVKDTDQIPATAASAVNGLTVQKVITVHTPANGGGAGNLVLELKGTKFPGFTQSSQPLPLALGTKPVLPSDQIQFINTDVLGPHAWANNVIKIFSGAPTMQNGATATVNISTMFAATGSYTIDSLTVAPGTDWQISSSPQSPFTVSDINFPTMLSFIIKPLKTSLDGKTFISADGTFSFTVNGPGGATQKFTAALQVRSA</sequence>
<evidence type="ECO:0008006" key="3">
    <source>
        <dbReference type="Google" id="ProtNLM"/>
    </source>
</evidence>
<reference evidence="1 2" key="1">
    <citation type="submission" date="2024-05" db="EMBL/GenBank/DDBJ databases">
        <authorList>
            <person name="Liu Q."/>
            <person name="Xin Y.-H."/>
        </authorList>
    </citation>
    <scope>NUCLEOTIDE SEQUENCE [LARGE SCALE GENOMIC DNA]</scope>
    <source>
        <strain evidence="1 2">CGMCC 1.10181</strain>
    </source>
</reference>
<accession>A0ABU9Y784</accession>
<dbReference type="Proteomes" id="UP001419910">
    <property type="component" value="Unassembled WGS sequence"/>
</dbReference>
<organism evidence="1 2">
    <name type="scientific">Sphingomonas oligophenolica</name>
    <dbReference type="NCBI Taxonomy" id="301154"/>
    <lineage>
        <taxon>Bacteria</taxon>
        <taxon>Pseudomonadati</taxon>
        <taxon>Pseudomonadota</taxon>
        <taxon>Alphaproteobacteria</taxon>
        <taxon>Sphingomonadales</taxon>
        <taxon>Sphingomonadaceae</taxon>
        <taxon>Sphingomonas</taxon>
    </lineage>
</organism>
<gene>
    <name evidence="1" type="ORF">ABC974_18740</name>
</gene>
<keyword evidence="2" id="KW-1185">Reference proteome</keyword>
<evidence type="ECO:0000313" key="2">
    <source>
        <dbReference type="Proteomes" id="UP001419910"/>
    </source>
</evidence>
<comment type="caution">
    <text evidence="1">The sequence shown here is derived from an EMBL/GenBank/DDBJ whole genome shotgun (WGS) entry which is preliminary data.</text>
</comment>
<dbReference type="EMBL" id="JBDIME010000019">
    <property type="protein sequence ID" value="MEN2791675.1"/>
    <property type="molecule type" value="Genomic_DNA"/>
</dbReference>